<evidence type="ECO:0000256" key="3">
    <source>
        <dbReference type="ARBA" id="ARBA00022475"/>
    </source>
</evidence>
<feature type="transmembrane region" description="Helical" evidence="7">
    <location>
        <begin position="47"/>
        <end position="71"/>
    </location>
</feature>
<accession>A0ABT4PKC6</accession>
<feature type="transmembrane region" description="Helical" evidence="7">
    <location>
        <begin position="174"/>
        <end position="195"/>
    </location>
</feature>
<dbReference type="Pfam" id="PF13440">
    <property type="entry name" value="Polysacc_synt_3"/>
    <property type="match status" value="1"/>
</dbReference>
<dbReference type="RefSeq" id="WP_269878837.1">
    <property type="nucleotide sequence ID" value="NZ_JAPZVM010000013.1"/>
</dbReference>
<dbReference type="InterPro" id="IPR050833">
    <property type="entry name" value="Poly_Biosynth_Transport"/>
</dbReference>
<feature type="transmembrane region" description="Helical" evidence="7">
    <location>
        <begin position="370"/>
        <end position="398"/>
    </location>
</feature>
<feature type="transmembrane region" description="Helical" evidence="7">
    <location>
        <begin position="83"/>
        <end position="106"/>
    </location>
</feature>
<feature type="transmembrane region" description="Helical" evidence="7">
    <location>
        <begin position="149"/>
        <end position="168"/>
    </location>
</feature>
<keyword evidence="6 7" id="KW-0472">Membrane</keyword>
<evidence type="ECO:0000313" key="8">
    <source>
        <dbReference type="EMBL" id="MCZ8373507.1"/>
    </source>
</evidence>
<protein>
    <submittedName>
        <fullName evidence="8">Lipopolysaccharide biosynthesis protein</fullName>
    </submittedName>
</protein>
<proteinExistence type="inferred from homology"/>
<feature type="transmembrane region" description="Helical" evidence="7">
    <location>
        <begin position="446"/>
        <end position="464"/>
    </location>
</feature>
<feature type="transmembrane region" description="Helical" evidence="7">
    <location>
        <begin position="291"/>
        <end position="314"/>
    </location>
</feature>
<comment type="caution">
    <text evidence="8">The sequence shown here is derived from an EMBL/GenBank/DDBJ whole genome shotgun (WGS) entry which is preliminary data.</text>
</comment>
<evidence type="ECO:0000256" key="2">
    <source>
        <dbReference type="ARBA" id="ARBA00007430"/>
    </source>
</evidence>
<dbReference type="PANTHER" id="PTHR30250:SF10">
    <property type="entry name" value="LIPOPOLYSACCHARIDE BIOSYNTHESIS PROTEIN WZXC"/>
    <property type="match status" value="1"/>
</dbReference>
<dbReference type="Proteomes" id="UP001141933">
    <property type="component" value="Unassembled WGS sequence"/>
</dbReference>
<keyword evidence="9" id="KW-1185">Reference proteome</keyword>
<evidence type="ECO:0000256" key="6">
    <source>
        <dbReference type="ARBA" id="ARBA00023136"/>
    </source>
</evidence>
<evidence type="ECO:0000256" key="4">
    <source>
        <dbReference type="ARBA" id="ARBA00022692"/>
    </source>
</evidence>
<comment type="subcellular location">
    <subcellularLocation>
        <location evidence="1">Cell membrane</location>
        <topology evidence="1">Multi-pass membrane protein</topology>
    </subcellularLocation>
</comment>
<keyword evidence="4 7" id="KW-0812">Transmembrane</keyword>
<dbReference type="EMBL" id="JAPZVM010000013">
    <property type="protein sequence ID" value="MCZ8373507.1"/>
    <property type="molecule type" value="Genomic_DNA"/>
</dbReference>
<evidence type="ECO:0000256" key="1">
    <source>
        <dbReference type="ARBA" id="ARBA00004651"/>
    </source>
</evidence>
<feature type="transmembrane region" description="Helical" evidence="7">
    <location>
        <begin position="326"/>
        <end position="349"/>
    </location>
</feature>
<sequence length="479" mass="53796">MVKGESLKKKTVNGVMWSAIDRFSTQGIQFVFSILIARLLMPSDYGVIAMLGIFLSVSQAFIDSGFSTALVQKVNRTETDFSTVFYFNIVVAIFFYILLWFAAPFIASFYNIPMLEDVTRVVSLMLVFSSLSGIQSAKLSIAINFKTRAKISVISAVSTGCLGLYLAYNGYGAWALVLQMVFSSLLGTILLWYFVRWIPKLIFSWQSFRQLFSFGSKLLASGLLDTIYNNIYTLVIGKVYSSFALGLYSRASGFAQYPSSNITGVLQGVTFPVLCSIQNDEQRLADAYKRFIRMSAFIIFPLMVGLAAVADPFIRVVLTDKWEGAIYLLQIVCFSMMWYPIHAINLNLLQVKGRSDYFLKLEVIKKIQGVCILCITVPFSIVAMCYGSVVTSLLSLVWNTYYTNRLIGYGFFSQIKDLSHILIHSLVMGGIVLFTISLVEITWAKLIAGILVGGIYYIWGAYLMRFDELKEVLSIIKRK</sequence>
<evidence type="ECO:0000256" key="5">
    <source>
        <dbReference type="ARBA" id="ARBA00022989"/>
    </source>
</evidence>
<organism evidence="8 9">
    <name type="scientific">Phocaeicola acetigenes</name>
    <dbReference type="NCBI Taxonomy" id="3016083"/>
    <lineage>
        <taxon>Bacteria</taxon>
        <taxon>Pseudomonadati</taxon>
        <taxon>Bacteroidota</taxon>
        <taxon>Bacteroidia</taxon>
        <taxon>Bacteroidales</taxon>
        <taxon>Bacteroidaceae</taxon>
        <taxon>Phocaeicola</taxon>
    </lineage>
</organism>
<feature type="transmembrane region" description="Helical" evidence="7">
    <location>
        <begin position="418"/>
        <end position="439"/>
    </location>
</feature>
<reference evidence="8" key="1">
    <citation type="submission" date="2022-12" db="EMBL/GenBank/DDBJ databases">
        <title>Phocaeicola acetigenes sp. nov., isolated feces from a healthy human.</title>
        <authorList>
            <person name="Do H."/>
            <person name="Ha Y.B."/>
            <person name="Kim J.-S."/>
            <person name="Suh M.K."/>
            <person name="Kim H.S."/>
            <person name="Lee J.-S."/>
        </authorList>
    </citation>
    <scope>NUCLEOTIDE SEQUENCE</scope>
    <source>
        <strain evidence="8">KGMB11183</strain>
    </source>
</reference>
<dbReference type="PANTHER" id="PTHR30250">
    <property type="entry name" value="PST FAMILY PREDICTED COLANIC ACID TRANSPORTER"/>
    <property type="match status" value="1"/>
</dbReference>
<gene>
    <name evidence="8" type="ORF">O6P32_12450</name>
</gene>
<dbReference type="CDD" id="cd13127">
    <property type="entry name" value="MATE_tuaB_like"/>
    <property type="match status" value="1"/>
</dbReference>
<name>A0ABT4PKC6_9BACT</name>
<feature type="transmembrane region" description="Helical" evidence="7">
    <location>
        <begin position="118"/>
        <end position="137"/>
    </location>
</feature>
<keyword evidence="5 7" id="KW-1133">Transmembrane helix</keyword>
<evidence type="ECO:0000313" key="9">
    <source>
        <dbReference type="Proteomes" id="UP001141933"/>
    </source>
</evidence>
<comment type="similarity">
    <text evidence="2">Belongs to the polysaccharide synthase family.</text>
</comment>
<keyword evidence="3" id="KW-1003">Cell membrane</keyword>
<evidence type="ECO:0000256" key="7">
    <source>
        <dbReference type="SAM" id="Phobius"/>
    </source>
</evidence>